<reference evidence="2 3" key="2">
    <citation type="submission" date="2018-11" db="EMBL/GenBank/DDBJ databases">
        <authorList>
            <consortium name="Pathogen Informatics"/>
        </authorList>
    </citation>
    <scope>NUCLEOTIDE SEQUENCE [LARGE SCALE GENOMIC DNA]</scope>
</reference>
<name>A0A0M3KHS1_ANISI</name>
<keyword evidence="3" id="KW-1185">Reference proteome</keyword>
<dbReference type="EMBL" id="UYRR01038266">
    <property type="protein sequence ID" value="VDK73069.1"/>
    <property type="molecule type" value="Genomic_DNA"/>
</dbReference>
<organism evidence="4">
    <name type="scientific">Anisakis simplex</name>
    <name type="common">Herring worm</name>
    <dbReference type="NCBI Taxonomy" id="6269"/>
    <lineage>
        <taxon>Eukaryota</taxon>
        <taxon>Metazoa</taxon>
        <taxon>Ecdysozoa</taxon>
        <taxon>Nematoda</taxon>
        <taxon>Chromadorea</taxon>
        <taxon>Rhabditida</taxon>
        <taxon>Spirurina</taxon>
        <taxon>Ascaridomorpha</taxon>
        <taxon>Ascaridoidea</taxon>
        <taxon>Anisakidae</taxon>
        <taxon>Anisakis</taxon>
        <taxon>Anisakis simplex complex</taxon>
    </lineage>
</organism>
<dbReference type="OrthoDB" id="203862at2759"/>
<dbReference type="GO" id="GO:0005230">
    <property type="term" value="F:extracellular ligand-gated monoatomic ion channel activity"/>
    <property type="evidence" value="ECO:0007669"/>
    <property type="project" value="InterPro"/>
</dbReference>
<reference evidence="4" key="1">
    <citation type="submission" date="2017-02" db="UniProtKB">
        <authorList>
            <consortium name="WormBaseParasite"/>
        </authorList>
    </citation>
    <scope>IDENTIFICATION</scope>
</reference>
<accession>A0A0M3KHS1</accession>
<dbReference type="InterPro" id="IPR036734">
    <property type="entry name" value="Neur_chan_lig-bd_sf"/>
</dbReference>
<dbReference type="InterPro" id="IPR006202">
    <property type="entry name" value="Neur_chan_lig-bd"/>
</dbReference>
<evidence type="ECO:0000313" key="4">
    <source>
        <dbReference type="WBParaSite" id="ASIM_0002053601-mRNA-1"/>
    </source>
</evidence>
<evidence type="ECO:0000259" key="1">
    <source>
        <dbReference type="Pfam" id="PF02931"/>
    </source>
</evidence>
<sequence>MFRVPFEGSNGLTITHPDREKWFPPDSSYSSIHSPRVNSNEPLGNVHLYGRNLSDVRNLLTNLTNLDHDFAISNRDYGSSYILPVLKAVKYDNNTVPTVFADVPVNVRVLLNIIHLANFDSLQMDYTIDLEMQMRWFDLRLANNYTKSILIREMSVMEKIWTPDPYFVNSKYSYFHMVSFPNFRMRISPNGLVVYTLR</sequence>
<gene>
    <name evidence="2" type="ORF">ASIM_LOCUS19919</name>
</gene>
<protein>
    <submittedName>
        <fullName evidence="4">Neur_chan_LBD domain-containing protein</fullName>
    </submittedName>
</protein>
<evidence type="ECO:0000313" key="2">
    <source>
        <dbReference type="EMBL" id="VDK73069.1"/>
    </source>
</evidence>
<evidence type="ECO:0000313" key="3">
    <source>
        <dbReference type="Proteomes" id="UP000267096"/>
    </source>
</evidence>
<dbReference type="SUPFAM" id="SSF63712">
    <property type="entry name" value="Nicotinic receptor ligand binding domain-like"/>
    <property type="match status" value="1"/>
</dbReference>
<dbReference type="WBParaSite" id="ASIM_0002053601-mRNA-1">
    <property type="protein sequence ID" value="ASIM_0002053601-mRNA-1"/>
    <property type="gene ID" value="ASIM_0002053601"/>
</dbReference>
<proteinExistence type="predicted"/>
<dbReference type="Proteomes" id="UP000267096">
    <property type="component" value="Unassembled WGS sequence"/>
</dbReference>
<feature type="domain" description="Neurotransmitter-gated ion-channel ligand-binding" evidence="1">
    <location>
        <begin position="90"/>
        <end position="198"/>
    </location>
</feature>
<dbReference type="AlphaFoldDB" id="A0A0M3KHS1"/>
<dbReference type="GO" id="GO:0016020">
    <property type="term" value="C:membrane"/>
    <property type="evidence" value="ECO:0007669"/>
    <property type="project" value="InterPro"/>
</dbReference>
<dbReference type="Pfam" id="PF02931">
    <property type="entry name" value="Neur_chan_LBD"/>
    <property type="match status" value="1"/>
</dbReference>
<dbReference type="Gene3D" id="2.70.170.10">
    <property type="entry name" value="Neurotransmitter-gated ion-channel ligand-binding domain"/>
    <property type="match status" value="1"/>
</dbReference>